<feature type="chain" id="PRO_5038941924" description="Peptidylprolyl isomerase" evidence="1">
    <location>
        <begin position="23"/>
        <end position="285"/>
    </location>
</feature>
<protein>
    <recommendedName>
        <fullName evidence="4">Peptidylprolyl isomerase</fullName>
    </recommendedName>
</protein>
<accession>A0A9D1XRK9</accession>
<comment type="caution">
    <text evidence="2">The sequence shown here is derived from an EMBL/GenBank/DDBJ whole genome shotgun (WGS) entry which is preliminary data.</text>
</comment>
<dbReference type="PROSITE" id="PS51257">
    <property type="entry name" value="PROKAR_LIPOPROTEIN"/>
    <property type="match status" value="1"/>
</dbReference>
<dbReference type="AlphaFoldDB" id="A0A9D1XRK9"/>
<name>A0A9D1XRK9_9FIRM</name>
<reference evidence="2" key="2">
    <citation type="submission" date="2021-04" db="EMBL/GenBank/DDBJ databases">
        <authorList>
            <person name="Gilroy R."/>
        </authorList>
    </citation>
    <scope>NUCLEOTIDE SEQUENCE</scope>
    <source>
        <strain evidence="2">ChiGjej1B1-14440</strain>
    </source>
</reference>
<proteinExistence type="predicted"/>
<feature type="signal peptide" evidence="1">
    <location>
        <begin position="1"/>
        <end position="22"/>
    </location>
</feature>
<evidence type="ECO:0000313" key="3">
    <source>
        <dbReference type="Proteomes" id="UP000886724"/>
    </source>
</evidence>
<dbReference type="EMBL" id="DXET01000271">
    <property type="protein sequence ID" value="HIX82700.1"/>
    <property type="molecule type" value="Genomic_DNA"/>
</dbReference>
<sequence>MKKGISFALIATLLVGCGSSNTVNYSTEVTDGDKTIISGDDVEITKNDIYYYILEQYGSSEILTLALTYIADQEITDEQQIQAGIDEQVASYTESLTMSFEDYAKQSGYESSQEYIDDVITDGVKQNLLLKKYIDENYDDLLDEYKVKYIKTITLDTESAALSIIDQVKNGSDFDTLMSANSGSDNGMVTTDSSSIDKNIIDKLDKFKKDGIYNKVIKTSDSKYAVVYVYNTDKTNLESEIKENLTSLSDISTKMETHYLRKYNFDVYEEALKDEIEETNEDYFG</sequence>
<keyword evidence="1" id="KW-0732">Signal</keyword>
<gene>
    <name evidence="2" type="ORF">H9980_12135</name>
</gene>
<evidence type="ECO:0008006" key="4">
    <source>
        <dbReference type="Google" id="ProtNLM"/>
    </source>
</evidence>
<evidence type="ECO:0000256" key="1">
    <source>
        <dbReference type="SAM" id="SignalP"/>
    </source>
</evidence>
<dbReference type="Proteomes" id="UP000886724">
    <property type="component" value="Unassembled WGS sequence"/>
</dbReference>
<reference evidence="2" key="1">
    <citation type="journal article" date="2021" name="PeerJ">
        <title>Extensive microbial diversity within the chicken gut microbiome revealed by metagenomics and culture.</title>
        <authorList>
            <person name="Gilroy R."/>
            <person name="Ravi A."/>
            <person name="Getino M."/>
            <person name="Pursley I."/>
            <person name="Horton D.L."/>
            <person name="Alikhan N.F."/>
            <person name="Baker D."/>
            <person name="Gharbi K."/>
            <person name="Hall N."/>
            <person name="Watson M."/>
            <person name="Adriaenssens E.M."/>
            <person name="Foster-Nyarko E."/>
            <person name="Jarju S."/>
            <person name="Secka A."/>
            <person name="Antonio M."/>
            <person name="Oren A."/>
            <person name="Chaudhuri R.R."/>
            <person name="La Ragione R."/>
            <person name="Hildebrand F."/>
            <person name="Pallen M.J."/>
        </authorList>
    </citation>
    <scope>NUCLEOTIDE SEQUENCE</scope>
    <source>
        <strain evidence="2">ChiGjej1B1-14440</strain>
    </source>
</reference>
<organism evidence="2 3">
    <name type="scientific">Candidatus Erysipelatoclostridium merdavium</name>
    <dbReference type="NCBI Taxonomy" id="2838566"/>
    <lineage>
        <taxon>Bacteria</taxon>
        <taxon>Bacillati</taxon>
        <taxon>Bacillota</taxon>
        <taxon>Erysipelotrichia</taxon>
        <taxon>Erysipelotrichales</taxon>
        <taxon>Erysipelotrichales incertae sedis</taxon>
    </lineage>
</organism>
<evidence type="ECO:0000313" key="2">
    <source>
        <dbReference type="EMBL" id="HIX82700.1"/>
    </source>
</evidence>